<organism evidence="1 2">
    <name type="scientific">Cichorium intybus</name>
    <name type="common">Chicory</name>
    <dbReference type="NCBI Taxonomy" id="13427"/>
    <lineage>
        <taxon>Eukaryota</taxon>
        <taxon>Viridiplantae</taxon>
        <taxon>Streptophyta</taxon>
        <taxon>Embryophyta</taxon>
        <taxon>Tracheophyta</taxon>
        <taxon>Spermatophyta</taxon>
        <taxon>Magnoliopsida</taxon>
        <taxon>eudicotyledons</taxon>
        <taxon>Gunneridae</taxon>
        <taxon>Pentapetalae</taxon>
        <taxon>asterids</taxon>
        <taxon>campanulids</taxon>
        <taxon>Asterales</taxon>
        <taxon>Asteraceae</taxon>
        <taxon>Cichorioideae</taxon>
        <taxon>Cichorieae</taxon>
        <taxon>Cichoriinae</taxon>
        <taxon>Cichorium</taxon>
    </lineage>
</organism>
<comment type="caution">
    <text evidence="1">The sequence shown here is derived from an EMBL/GenBank/DDBJ whole genome shotgun (WGS) entry which is preliminary data.</text>
</comment>
<accession>A0ACB9DTI4</accession>
<evidence type="ECO:0000313" key="1">
    <source>
        <dbReference type="EMBL" id="KAI3749628.1"/>
    </source>
</evidence>
<dbReference type="EMBL" id="CM042012">
    <property type="protein sequence ID" value="KAI3749628.1"/>
    <property type="molecule type" value="Genomic_DNA"/>
</dbReference>
<evidence type="ECO:0000313" key="2">
    <source>
        <dbReference type="Proteomes" id="UP001055811"/>
    </source>
</evidence>
<proteinExistence type="predicted"/>
<reference evidence="2" key="1">
    <citation type="journal article" date="2022" name="Mol. Ecol. Resour.">
        <title>The genomes of chicory, endive, great burdock and yacon provide insights into Asteraceae palaeo-polyploidization history and plant inulin production.</title>
        <authorList>
            <person name="Fan W."/>
            <person name="Wang S."/>
            <person name="Wang H."/>
            <person name="Wang A."/>
            <person name="Jiang F."/>
            <person name="Liu H."/>
            <person name="Zhao H."/>
            <person name="Xu D."/>
            <person name="Zhang Y."/>
        </authorList>
    </citation>
    <scope>NUCLEOTIDE SEQUENCE [LARGE SCALE GENOMIC DNA]</scope>
    <source>
        <strain evidence="2">cv. Punajuju</strain>
    </source>
</reference>
<reference evidence="1 2" key="2">
    <citation type="journal article" date="2022" name="Mol. Ecol. Resour.">
        <title>The genomes of chicory, endive, great burdock and yacon provide insights into Asteraceae paleo-polyploidization history and plant inulin production.</title>
        <authorList>
            <person name="Fan W."/>
            <person name="Wang S."/>
            <person name="Wang H."/>
            <person name="Wang A."/>
            <person name="Jiang F."/>
            <person name="Liu H."/>
            <person name="Zhao H."/>
            <person name="Xu D."/>
            <person name="Zhang Y."/>
        </authorList>
    </citation>
    <scope>NUCLEOTIDE SEQUENCE [LARGE SCALE GENOMIC DNA]</scope>
    <source>
        <strain evidence="2">cv. Punajuju</strain>
        <tissue evidence="1">Leaves</tissue>
    </source>
</reference>
<dbReference type="Proteomes" id="UP001055811">
    <property type="component" value="Linkage Group LG04"/>
</dbReference>
<protein>
    <submittedName>
        <fullName evidence="1">Uncharacterized protein</fullName>
    </submittedName>
</protein>
<sequence>MEDMIKIYKELCGGGVELMKRQAMEKSDFMTHEELTNTDVGPWVLCKVLCQFIPFGETYIFMTIKNTSKTERFTLHRQLQIRRNEDVIFSCGKPTIVAISWTSLNSGRKMFWTCTK</sequence>
<name>A0ACB9DTI4_CICIN</name>
<keyword evidence="2" id="KW-1185">Reference proteome</keyword>
<gene>
    <name evidence="1" type="ORF">L2E82_20242</name>
</gene>